<name>A0ABS9DAW4_9ALTE</name>
<protein>
    <submittedName>
        <fullName evidence="1">Uncharacterized protein</fullName>
    </submittedName>
</protein>
<gene>
    <name evidence="1" type="ORF">L0668_18425</name>
</gene>
<sequence>MSRRLITSGSEFEENVAYSRAMVDGDYVFVSVSGTTGYNYSDMSISEDVSK</sequence>
<accession>A0ABS9DAW4</accession>
<reference evidence="1 2" key="1">
    <citation type="submission" date="2022-01" db="EMBL/GenBank/DDBJ databases">
        <title>Paraglaciecola sp. G1-23.</title>
        <authorList>
            <person name="Jin M.S."/>
            <person name="Han D.M."/>
            <person name="Kim H.M."/>
            <person name="Jeon C.O."/>
        </authorList>
    </citation>
    <scope>NUCLEOTIDE SEQUENCE [LARGE SCALE GENOMIC DNA]</scope>
    <source>
        <strain evidence="1 2">G1-23</strain>
    </source>
</reference>
<dbReference type="EMBL" id="JAKGAS010000014">
    <property type="protein sequence ID" value="MCF2950097.1"/>
    <property type="molecule type" value="Genomic_DNA"/>
</dbReference>
<dbReference type="RefSeq" id="WP_235314198.1">
    <property type="nucleotide sequence ID" value="NZ_JAKGAS010000014.1"/>
</dbReference>
<keyword evidence="2" id="KW-1185">Reference proteome</keyword>
<proteinExistence type="predicted"/>
<dbReference type="SUPFAM" id="SSF55298">
    <property type="entry name" value="YjgF-like"/>
    <property type="match status" value="1"/>
</dbReference>
<dbReference type="InterPro" id="IPR035959">
    <property type="entry name" value="RutC-like_sf"/>
</dbReference>
<evidence type="ECO:0000313" key="1">
    <source>
        <dbReference type="EMBL" id="MCF2950097.1"/>
    </source>
</evidence>
<organism evidence="1 2">
    <name type="scientific">Paraglaciecola algarum</name>
    <dbReference type="NCBI Taxonomy" id="3050085"/>
    <lineage>
        <taxon>Bacteria</taxon>
        <taxon>Pseudomonadati</taxon>
        <taxon>Pseudomonadota</taxon>
        <taxon>Gammaproteobacteria</taxon>
        <taxon>Alteromonadales</taxon>
        <taxon>Alteromonadaceae</taxon>
        <taxon>Paraglaciecola</taxon>
    </lineage>
</organism>
<comment type="caution">
    <text evidence="1">The sequence shown here is derived from an EMBL/GenBank/DDBJ whole genome shotgun (WGS) entry which is preliminary data.</text>
</comment>
<dbReference type="Proteomes" id="UP001521137">
    <property type="component" value="Unassembled WGS sequence"/>
</dbReference>
<evidence type="ECO:0000313" key="2">
    <source>
        <dbReference type="Proteomes" id="UP001521137"/>
    </source>
</evidence>